<accession>A0ABT1NVC4</accession>
<name>A0ABT1NVC4_9GAMM</name>
<feature type="transmembrane region" description="Helical" evidence="1">
    <location>
        <begin position="57"/>
        <end position="79"/>
    </location>
</feature>
<evidence type="ECO:0000256" key="1">
    <source>
        <dbReference type="SAM" id="Phobius"/>
    </source>
</evidence>
<keyword evidence="1" id="KW-0472">Membrane</keyword>
<organism evidence="2 3">
    <name type="scientific">Microbulbifer elongatus</name>
    <dbReference type="NCBI Taxonomy" id="86173"/>
    <lineage>
        <taxon>Bacteria</taxon>
        <taxon>Pseudomonadati</taxon>
        <taxon>Pseudomonadota</taxon>
        <taxon>Gammaproteobacteria</taxon>
        <taxon>Cellvibrionales</taxon>
        <taxon>Microbulbiferaceae</taxon>
        <taxon>Microbulbifer</taxon>
    </lineage>
</organism>
<gene>
    <name evidence="2" type="ORF">HXX02_00170</name>
</gene>
<evidence type="ECO:0000313" key="3">
    <source>
        <dbReference type="Proteomes" id="UP001205566"/>
    </source>
</evidence>
<feature type="transmembrane region" description="Helical" evidence="1">
    <location>
        <begin position="24"/>
        <end position="45"/>
    </location>
</feature>
<evidence type="ECO:0000313" key="2">
    <source>
        <dbReference type="EMBL" id="MCQ3827850.1"/>
    </source>
</evidence>
<proteinExistence type="predicted"/>
<comment type="caution">
    <text evidence="2">The sequence shown here is derived from an EMBL/GenBank/DDBJ whole genome shotgun (WGS) entry which is preliminary data.</text>
</comment>
<sequence>MVRTLYISAIGLYVLSLTYPFDGIWFFGLVMASMTAIFSAGIITSMELSELASFSGALFLLFVASPFYNLVFLWCAFSFGKIKSNFEIKNITLMVAAFFSIFVSAKLTIDKPSDFLAYFL</sequence>
<keyword evidence="1" id="KW-1133">Transmembrane helix</keyword>
<dbReference type="Proteomes" id="UP001205566">
    <property type="component" value="Unassembled WGS sequence"/>
</dbReference>
<dbReference type="EMBL" id="JACASI010000004">
    <property type="protein sequence ID" value="MCQ3827850.1"/>
    <property type="molecule type" value="Genomic_DNA"/>
</dbReference>
<feature type="transmembrane region" description="Helical" evidence="1">
    <location>
        <begin position="91"/>
        <end position="109"/>
    </location>
</feature>
<dbReference type="RefSeq" id="WP_255872785.1">
    <property type="nucleotide sequence ID" value="NZ_JACASI010000004.1"/>
</dbReference>
<keyword evidence="3" id="KW-1185">Reference proteome</keyword>
<reference evidence="2" key="1">
    <citation type="thesis" date="2020" institute="Technische Universitat Dresden" country="Dresden, Germany">
        <title>The Agarolytic System of Microbulbifer elongatus PORT2, Isolated from Batu Karas, Pangandaran West Java Indonesia.</title>
        <authorList>
            <person name="Anggraeni S.R."/>
        </authorList>
    </citation>
    <scope>NUCLEOTIDE SEQUENCE</scope>
    <source>
        <strain evidence="2">PORT2</strain>
    </source>
</reference>
<protein>
    <submittedName>
        <fullName evidence="2">Uncharacterized protein</fullName>
    </submittedName>
</protein>
<keyword evidence="1" id="KW-0812">Transmembrane</keyword>